<feature type="region of interest" description="Disordered" evidence="1">
    <location>
        <begin position="417"/>
        <end position="438"/>
    </location>
</feature>
<keyword evidence="4" id="KW-1185">Reference proteome</keyword>
<dbReference type="InterPro" id="IPR050600">
    <property type="entry name" value="SETD3_SETD6_MTase"/>
</dbReference>
<dbReference type="InterPro" id="IPR046341">
    <property type="entry name" value="SET_dom_sf"/>
</dbReference>
<dbReference type="PROSITE" id="PS50280">
    <property type="entry name" value="SET"/>
    <property type="match status" value="1"/>
</dbReference>
<feature type="compositionally biased region" description="Basic and acidic residues" evidence="1">
    <location>
        <begin position="417"/>
        <end position="436"/>
    </location>
</feature>
<dbReference type="GO" id="GO:0016279">
    <property type="term" value="F:protein-lysine N-methyltransferase activity"/>
    <property type="evidence" value="ECO:0007669"/>
    <property type="project" value="TreeGrafter"/>
</dbReference>
<dbReference type="InterPro" id="IPR001214">
    <property type="entry name" value="SET_dom"/>
</dbReference>
<dbReference type="STRING" id="1314785.A0A165INA7"/>
<proteinExistence type="predicted"/>
<dbReference type="OrthoDB" id="441812at2759"/>
<dbReference type="AlphaFoldDB" id="A0A165INA7"/>
<feature type="domain" description="SET" evidence="2">
    <location>
        <begin position="21"/>
        <end position="307"/>
    </location>
</feature>
<dbReference type="GO" id="GO:0005634">
    <property type="term" value="C:nucleus"/>
    <property type="evidence" value="ECO:0007669"/>
    <property type="project" value="TreeGrafter"/>
</dbReference>
<dbReference type="PANTHER" id="PTHR13271:SF34">
    <property type="entry name" value="N-LYSINE METHYLTRANSFERASE SETD6"/>
    <property type="match status" value="1"/>
</dbReference>
<evidence type="ECO:0000259" key="2">
    <source>
        <dbReference type="PROSITE" id="PS50280"/>
    </source>
</evidence>
<name>A0A165INA7_9APHY</name>
<dbReference type="GeneID" id="63824709"/>
<evidence type="ECO:0000313" key="4">
    <source>
        <dbReference type="Proteomes" id="UP000076871"/>
    </source>
</evidence>
<gene>
    <name evidence="3" type="ORF">LAESUDRAFT_719683</name>
</gene>
<dbReference type="RefSeq" id="XP_040770827.1">
    <property type="nucleotide sequence ID" value="XM_040907680.1"/>
</dbReference>
<evidence type="ECO:0000313" key="3">
    <source>
        <dbReference type="EMBL" id="KZT13317.1"/>
    </source>
</evidence>
<dbReference type="PANTHER" id="PTHR13271">
    <property type="entry name" value="UNCHARACTERIZED PUTATIVE METHYLTRANSFERASE"/>
    <property type="match status" value="1"/>
</dbReference>
<dbReference type="CDD" id="cd10527">
    <property type="entry name" value="SET_LSMT"/>
    <property type="match status" value="1"/>
</dbReference>
<dbReference type="InParanoid" id="A0A165INA7"/>
<sequence>MTDRLSTLLAWCSSNGISIQPSISLLDVPDAGITVRSYEDIPLHTIVASIPKSAILSVRSSVLAHSIPPAPYGHSARLALALALYAEILTGPTSRFYGYLQSLPARTVPIALLWGSADAHLDTDSRSEPISEDSREAKEWINGTEVEKEFFGDDDGELMGEIRTYFETVVRTLLSDANVTFADFLRAYSLVSSRAFLVDAYHGLAMVPIADAFNHSNENQVHLESDFDVCPTCGSLAECIHDRENISSSVPSNLSPSAIPIAAPSPSNLTRTVPIRTSPSVEFAPDTVDMVTTRPIPAHTEVFNTYGTYLGSAALLAQYGFALEGGEGDGVGWNWEELVTGQGEDEEMQAEFPMLEDKKAMETMFRRLVGVWRQSRWALGVDDSSLVYVPAMDSEIEPESGAARRRRLEDADHMEVDGLREESPEQVHLSSSDHHPGPSLILSGSRSLLRVNSDAQISVQLWLYVALRTILAVLASSTVSVDGEEDDRVARITLAGDVPDPRSGDWLAMVRFLGEVVALQAGVEKVISEPEREGVPGDEMRNAGVAVRLIMSRMARLIAALCRAKKARIGRYPEMSTAQLGEILDSLPEDRPKTRMAITHVLTERMVLESCEAAWKDLELAVPFRMPIVRRV</sequence>
<dbReference type="Gene3D" id="3.90.1410.10">
    <property type="entry name" value="set domain protein methyltransferase, domain 1"/>
    <property type="match status" value="1"/>
</dbReference>
<dbReference type="Proteomes" id="UP000076871">
    <property type="component" value="Unassembled WGS sequence"/>
</dbReference>
<organism evidence="3 4">
    <name type="scientific">Laetiporus sulphureus 93-53</name>
    <dbReference type="NCBI Taxonomy" id="1314785"/>
    <lineage>
        <taxon>Eukaryota</taxon>
        <taxon>Fungi</taxon>
        <taxon>Dikarya</taxon>
        <taxon>Basidiomycota</taxon>
        <taxon>Agaricomycotina</taxon>
        <taxon>Agaricomycetes</taxon>
        <taxon>Polyporales</taxon>
        <taxon>Laetiporus</taxon>
    </lineage>
</organism>
<evidence type="ECO:0000256" key="1">
    <source>
        <dbReference type="SAM" id="MobiDB-lite"/>
    </source>
</evidence>
<accession>A0A165INA7</accession>
<dbReference type="EMBL" id="KV427605">
    <property type="protein sequence ID" value="KZT13317.1"/>
    <property type="molecule type" value="Genomic_DNA"/>
</dbReference>
<protein>
    <submittedName>
        <fullName evidence="3">SET domain-containing protein</fullName>
    </submittedName>
</protein>
<reference evidence="3 4" key="1">
    <citation type="journal article" date="2016" name="Mol. Biol. Evol.">
        <title>Comparative Genomics of Early-Diverging Mushroom-Forming Fungi Provides Insights into the Origins of Lignocellulose Decay Capabilities.</title>
        <authorList>
            <person name="Nagy L.G."/>
            <person name="Riley R."/>
            <person name="Tritt A."/>
            <person name="Adam C."/>
            <person name="Daum C."/>
            <person name="Floudas D."/>
            <person name="Sun H."/>
            <person name="Yadav J.S."/>
            <person name="Pangilinan J."/>
            <person name="Larsson K.H."/>
            <person name="Matsuura K."/>
            <person name="Barry K."/>
            <person name="Labutti K."/>
            <person name="Kuo R."/>
            <person name="Ohm R.A."/>
            <person name="Bhattacharya S.S."/>
            <person name="Shirouzu T."/>
            <person name="Yoshinaga Y."/>
            <person name="Martin F.M."/>
            <person name="Grigoriev I.V."/>
            <person name="Hibbett D.S."/>
        </authorList>
    </citation>
    <scope>NUCLEOTIDE SEQUENCE [LARGE SCALE GENOMIC DNA]</scope>
    <source>
        <strain evidence="3 4">93-53</strain>
    </source>
</reference>
<dbReference type="SUPFAM" id="SSF82199">
    <property type="entry name" value="SET domain"/>
    <property type="match status" value="2"/>
</dbReference>